<organism evidence="2">
    <name type="scientific">Medicago truncatula</name>
    <name type="common">Barrel medic</name>
    <name type="synonym">Medicago tribuloides</name>
    <dbReference type="NCBI Taxonomy" id="3880"/>
    <lineage>
        <taxon>Eukaryota</taxon>
        <taxon>Viridiplantae</taxon>
        <taxon>Streptophyta</taxon>
        <taxon>Embryophyta</taxon>
        <taxon>Tracheophyta</taxon>
        <taxon>Spermatophyta</taxon>
        <taxon>Magnoliopsida</taxon>
        <taxon>eudicotyledons</taxon>
        <taxon>Gunneridae</taxon>
        <taxon>Pentapetalae</taxon>
        <taxon>rosids</taxon>
        <taxon>fabids</taxon>
        <taxon>Fabales</taxon>
        <taxon>Fabaceae</taxon>
        <taxon>Papilionoideae</taxon>
        <taxon>50 kb inversion clade</taxon>
        <taxon>NPAAA clade</taxon>
        <taxon>Hologalegina</taxon>
        <taxon>IRL clade</taxon>
        <taxon>Trifolieae</taxon>
        <taxon>Medicago</taxon>
    </lineage>
</organism>
<protein>
    <recommendedName>
        <fullName evidence="1">Aminotransferase-like plant mobile domain-containing protein</fullName>
    </recommendedName>
</protein>
<keyword evidence="2" id="KW-0378">Hydrolase</keyword>
<dbReference type="PANTHER" id="PTHR46033">
    <property type="entry name" value="PROTEIN MAIN-LIKE 2"/>
    <property type="match status" value="1"/>
</dbReference>
<comment type="caution">
    <text evidence="2">The sequence shown here is derived from an EMBL/GenBank/DDBJ whole genome shotgun (WGS) entry which is preliminary data.</text>
</comment>
<dbReference type="PANTHER" id="PTHR46033:SF67">
    <property type="entry name" value="AMINOTRANSFERASE-LIKE, PLANT MOBILE DOMAIN FAMILY PROTEIN"/>
    <property type="match status" value="1"/>
</dbReference>
<evidence type="ECO:0000313" key="2">
    <source>
        <dbReference type="EMBL" id="RHN54466.1"/>
    </source>
</evidence>
<dbReference type="Proteomes" id="UP000265566">
    <property type="component" value="Chromosome 5"/>
</dbReference>
<dbReference type="AlphaFoldDB" id="A0A396HM78"/>
<dbReference type="InterPro" id="IPR044824">
    <property type="entry name" value="MAIN-like"/>
</dbReference>
<feature type="domain" description="Aminotransferase-like plant mobile" evidence="1">
    <location>
        <begin position="96"/>
        <end position="315"/>
    </location>
</feature>
<reference evidence="2" key="1">
    <citation type="journal article" date="2018" name="Nat. Plants">
        <title>Whole-genome landscape of Medicago truncatula symbiotic genes.</title>
        <authorList>
            <person name="Pecrix Y."/>
            <person name="Gamas P."/>
            <person name="Carrere S."/>
        </authorList>
    </citation>
    <scope>NUCLEOTIDE SEQUENCE</scope>
    <source>
        <tissue evidence="2">Leaves</tissue>
    </source>
</reference>
<name>A0A396HM78_MEDTR</name>
<dbReference type="OrthoDB" id="1572276at2759"/>
<dbReference type="Gramene" id="rna29516">
    <property type="protein sequence ID" value="RHN54466.1"/>
    <property type="gene ID" value="gene29516"/>
</dbReference>
<evidence type="ECO:0000259" key="1">
    <source>
        <dbReference type="Pfam" id="PF10536"/>
    </source>
</evidence>
<proteinExistence type="predicted"/>
<sequence length="315" mass="36388">MMNEQPLMEVREDFMISPTGHSEATLRMAHFLKPISNSIHEPSPFGFNPSSLSYVFDPNEWPLKFHFNGWRYPQEKWIYWVDQLKPKYESLWKKVGIFDAIMSTKCRIMKDQNLLYGVVEKWCCKTNTFVFPFGEATISLEDVMVLGGYPVIGDPIFIDVKGREMREVEEKLILARQKLGESNRCHATASKWMDFFIDKGSEIEHEAFIATWLSIFVLTHKSLVKSSLFSIAIHLARGNSIALAPAVLASIYNDLSLFKKTIVNLSKLSVGGDRYPLEVTLQSPFYLVQIWVWERFQNLQPEPMLINHGDPLLFR</sequence>
<dbReference type="InterPro" id="IPR019557">
    <property type="entry name" value="AminoTfrase-like_pln_mobile"/>
</dbReference>
<dbReference type="GO" id="GO:0016787">
    <property type="term" value="F:hydrolase activity"/>
    <property type="evidence" value="ECO:0007669"/>
    <property type="project" value="UniProtKB-KW"/>
</dbReference>
<accession>A0A396HM78</accession>
<gene>
    <name evidence="2" type="ORF">MtrunA17_Chr5g0407191</name>
</gene>
<dbReference type="Pfam" id="PF10536">
    <property type="entry name" value="PMD"/>
    <property type="match status" value="1"/>
</dbReference>
<dbReference type="EMBL" id="PSQE01000005">
    <property type="protein sequence ID" value="RHN54466.1"/>
    <property type="molecule type" value="Genomic_DNA"/>
</dbReference>
<dbReference type="GO" id="GO:0010073">
    <property type="term" value="P:meristem maintenance"/>
    <property type="evidence" value="ECO:0007669"/>
    <property type="project" value="InterPro"/>
</dbReference>